<protein>
    <submittedName>
        <fullName evidence="1">Uncharacterized protein</fullName>
    </submittedName>
</protein>
<evidence type="ECO:0000313" key="1">
    <source>
        <dbReference type="EMBL" id="BAC16649.1"/>
    </source>
</evidence>
<gene>
    <name evidence="1" type="primary">P0625E02.116</name>
</gene>
<organism evidence="1 2">
    <name type="scientific">Oryza sativa subsp. japonica</name>
    <name type="common">Rice</name>
    <dbReference type="NCBI Taxonomy" id="39947"/>
    <lineage>
        <taxon>Eukaryota</taxon>
        <taxon>Viridiplantae</taxon>
        <taxon>Streptophyta</taxon>
        <taxon>Embryophyta</taxon>
        <taxon>Tracheophyta</taxon>
        <taxon>Spermatophyta</taxon>
        <taxon>Magnoliopsida</taxon>
        <taxon>Liliopsida</taxon>
        <taxon>Poales</taxon>
        <taxon>Poaceae</taxon>
        <taxon>BOP clade</taxon>
        <taxon>Oryzoideae</taxon>
        <taxon>Oryzeae</taxon>
        <taxon>Oryzinae</taxon>
        <taxon>Oryza</taxon>
        <taxon>Oryza sativa</taxon>
    </lineage>
</organism>
<sequence length="123" mass="13865">MLTPLLTPRASPVAVPFALCPRAVHGHVSGRLCYHVGFLGSSLWRPGSSGCYDSTSDVMRIAQSRLVVWIFNRLSETEQNIKIRRRRLQRRIDFPVGAWEGRRQTTTLGIITAHRTPPTQKLS</sequence>
<name>Q8H3Q9_ORYSJ</name>
<reference evidence="2" key="2">
    <citation type="journal article" date="2008" name="Nucleic Acids Res.">
        <title>The rice annotation project database (RAP-DB): 2008 update.</title>
        <authorList>
            <consortium name="The rice annotation project (RAP)"/>
        </authorList>
    </citation>
    <scope>GENOME REANNOTATION</scope>
    <source>
        <strain evidence="2">cv. Nipponbare</strain>
    </source>
</reference>
<dbReference type="EMBL" id="AP004570">
    <property type="protein sequence ID" value="BAC16649.1"/>
    <property type="molecule type" value="Genomic_DNA"/>
</dbReference>
<reference evidence="2" key="1">
    <citation type="journal article" date="2005" name="Nature">
        <title>The map-based sequence of the rice genome.</title>
        <authorList>
            <consortium name="International rice genome sequencing project (IRGSP)"/>
            <person name="Matsumoto T."/>
            <person name="Wu J."/>
            <person name="Kanamori H."/>
            <person name="Katayose Y."/>
            <person name="Fujisawa M."/>
            <person name="Namiki N."/>
            <person name="Mizuno H."/>
            <person name="Yamamoto K."/>
            <person name="Antonio B.A."/>
            <person name="Baba T."/>
            <person name="Sakata K."/>
            <person name="Nagamura Y."/>
            <person name="Aoki H."/>
            <person name="Arikawa K."/>
            <person name="Arita K."/>
            <person name="Bito T."/>
            <person name="Chiden Y."/>
            <person name="Fujitsuka N."/>
            <person name="Fukunaka R."/>
            <person name="Hamada M."/>
            <person name="Harada C."/>
            <person name="Hayashi A."/>
            <person name="Hijishita S."/>
            <person name="Honda M."/>
            <person name="Hosokawa S."/>
            <person name="Ichikawa Y."/>
            <person name="Idonuma A."/>
            <person name="Iijima M."/>
            <person name="Ikeda M."/>
            <person name="Ikeno M."/>
            <person name="Ito K."/>
            <person name="Ito S."/>
            <person name="Ito T."/>
            <person name="Ito Y."/>
            <person name="Ito Y."/>
            <person name="Iwabuchi A."/>
            <person name="Kamiya K."/>
            <person name="Karasawa W."/>
            <person name="Kurita K."/>
            <person name="Katagiri S."/>
            <person name="Kikuta A."/>
            <person name="Kobayashi H."/>
            <person name="Kobayashi N."/>
            <person name="Machita K."/>
            <person name="Maehara T."/>
            <person name="Masukawa M."/>
            <person name="Mizubayashi T."/>
            <person name="Mukai Y."/>
            <person name="Nagasaki H."/>
            <person name="Nagata Y."/>
            <person name="Naito S."/>
            <person name="Nakashima M."/>
            <person name="Nakama Y."/>
            <person name="Nakamichi Y."/>
            <person name="Nakamura M."/>
            <person name="Meguro A."/>
            <person name="Negishi M."/>
            <person name="Ohta I."/>
            <person name="Ohta T."/>
            <person name="Okamoto M."/>
            <person name="Ono N."/>
            <person name="Saji S."/>
            <person name="Sakaguchi M."/>
            <person name="Sakai K."/>
            <person name="Shibata M."/>
            <person name="Shimokawa T."/>
            <person name="Song J."/>
            <person name="Takazaki Y."/>
            <person name="Terasawa K."/>
            <person name="Tsugane M."/>
            <person name="Tsuji K."/>
            <person name="Ueda S."/>
            <person name="Waki K."/>
            <person name="Yamagata H."/>
            <person name="Yamamoto M."/>
            <person name="Yamamoto S."/>
            <person name="Yamane H."/>
            <person name="Yoshiki S."/>
            <person name="Yoshihara R."/>
            <person name="Yukawa K."/>
            <person name="Zhong H."/>
            <person name="Yano M."/>
            <person name="Yuan Q."/>
            <person name="Ouyang S."/>
            <person name="Liu J."/>
            <person name="Jones K.M."/>
            <person name="Gansberger K."/>
            <person name="Moffat K."/>
            <person name="Hill J."/>
            <person name="Bera J."/>
            <person name="Fadrosh D."/>
            <person name="Jin S."/>
            <person name="Johri S."/>
            <person name="Kim M."/>
            <person name="Overton L."/>
            <person name="Reardon M."/>
            <person name="Tsitrin T."/>
            <person name="Vuong H."/>
            <person name="Weaver B."/>
            <person name="Ciecko A."/>
            <person name="Tallon L."/>
            <person name="Jackson J."/>
            <person name="Pai G."/>
            <person name="Aken S.V."/>
            <person name="Utterback T."/>
            <person name="Reidmuller S."/>
            <person name="Feldblyum T."/>
            <person name="Hsiao J."/>
            <person name="Zismann V."/>
            <person name="Iobst S."/>
            <person name="de Vazeille A.R."/>
            <person name="Buell C.R."/>
            <person name="Ying K."/>
            <person name="Li Y."/>
            <person name="Lu T."/>
            <person name="Huang Y."/>
            <person name="Zhao Q."/>
            <person name="Feng Q."/>
            <person name="Zhang L."/>
            <person name="Zhu J."/>
            <person name="Weng Q."/>
            <person name="Mu J."/>
            <person name="Lu Y."/>
            <person name="Fan D."/>
            <person name="Liu Y."/>
            <person name="Guan J."/>
            <person name="Zhang Y."/>
            <person name="Yu S."/>
            <person name="Liu X."/>
            <person name="Zhang Y."/>
            <person name="Hong G."/>
            <person name="Han B."/>
            <person name="Choisne N."/>
            <person name="Demange N."/>
            <person name="Orjeda G."/>
            <person name="Samain S."/>
            <person name="Cattolico L."/>
            <person name="Pelletier E."/>
            <person name="Couloux A."/>
            <person name="Segurens B."/>
            <person name="Wincker P."/>
            <person name="D'Hont A."/>
            <person name="Scarpelli C."/>
            <person name="Weissenbach J."/>
            <person name="Salanoubat M."/>
            <person name="Quetier F."/>
            <person name="Yu Y."/>
            <person name="Kim H.R."/>
            <person name="Rambo T."/>
            <person name="Currie J."/>
            <person name="Collura K."/>
            <person name="Luo M."/>
            <person name="Yang T."/>
            <person name="Ammiraju J.S.S."/>
            <person name="Engler F."/>
            <person name="Soderlund C."/>
            <person name="Wing R.A."/>
            <person name="Palmer L.E."/>
            <person name="de la Bastide M."/>
            <person name="Spiegel L."/>
            <person name="Nascimento L."/>
            <person name="Zutavern T."/>
            <person name="O'Shaughnessy A."/>
            <person name="Dike S."/>
            <person name="Dedhia N."/>
            <person name="Preston R."/>
            <person name="Balija V."/>
            <person name="McCombie W.R."/>
            <person name="Chow T."/>
            <person name="Chen H."/>
            <person name="Chung M."/>
            <person name="Chen C."/>
            <person name="Shaw J."/>
            <person name="Wu H."/>
            <person name="Hsiao K."/>
            <person name="Chao Y."/>
            <person name="Chu M."/>
            <person name="Cheng C."/>
            <person name="Hour A."/>
            <person name="Lee P."/>
            <person name="Lin S."/>
            <person name="Lin Y."/>
            <person name="Liou J."/>
            <person name="Liu S."/>
            <person name="Hsing Y."/>
            <person name="Raghuvanshi S."/>
            <person name="Mohanty A."/>
            <person name="Bharti A.K."/>
            <person name="Gaur A."/>
            <person name="Gupta V."/>
            <person name="Kumar D."/>
            <person name="Ravi V."/>
            <person name="Vij S."/>
            <person name="Kapur A."/>
            <person name="Khurana P."/>
            <person name="Khurana P."/>
            <person name="Khurana J.P."/>
            <person name="Tyagi A.K."/>
            <person name="Gaikwad K."/>
            <person name="Singh A."/>
            <person name="Dalal V."/>
            <person name="Srivastava S."/>
            <person name="Dixit A."/>
            <person name="Pal A.K."/>
            <person name="Ghazi I.A."/>
            <person name="Yadav M."/>
            <person name="Pandit A."/>
            <person name="Bhargava A."/>
            <person name="Sureshbabu K."/>
            <person name="Batra K."/>
            <person name="Sharma T.R."/>
            <person name="Mohapatra T."/>
            <person name="Singh N.K."/>
            <person name="Messing J."/>
            <person name="Nelson A.B."/>
            <person name="Fuks G."/>
            <person name="Kavchok S."/>
            <person name="Keizer G."/>
            <person name="Linton E."/>
            <person name="Llaca V."/>
            <person name="Song R."/>
            <person name="Tanyolac B."/>
            <person name="Young S."/>
            <person name="Ho-Il K."/>
            <person name="Hahn J.H."/>
            <person name="Sangsakoo G."/>
            <person name="Vanavichit A."/>
            <person name="de Mattos Luiz.A.T."/>
            <person name="Zimmer P.D."/>
            <person name="Malone G."/>
            <person name="Dellagostin O."/>
            <person name="de Oliveira A.C."/>
            <person name="Bevan M."/>
            <person name="Bancroft I."/>
            <person name="Minx P."/>
            <person name="Cordum H."/>
            <person name="Wilson R."/>
            <person name="Cheng Z."/>
            <person name="Jin W."/>
            <person name="Jiang J."/>
            <person name="Leong S.A."/>
            <person name="Iwama H."/>
            <person name="Gojobori T."/>
            <person name="Itoh T."/>
            <person name="Niimura Y."/>
            <person name="Fujii Y."/>
            <person name="Habara T."/>
            <person name="Sakai H."/>
            <person name="Sato Y."/>
            <person name="Wilson G."/>
            <person name="Kumar K."/>
            <person name="McCouch S."/>
            <person name="Juretic N."/>
            <person name="Hoen D."/>
            <person name="Wright S."/>
            <person name="Bruskiewich R."/>
            <person name="Bureau T."/>
            <person name="Miyao A."/>
            <person name="Hirochika H."/>
            <person name="Nishikawa T."/>
            <person name="Kadowaki K."/>
            <person name="Sugiura M."/>
            <person name="Burr B."/>
            <person name="Sasaki T."/>
        </authorList>
    </citation>
    <scope>NUCLEOTIDE SEQUENCE [LARGE SCALE GENOMIC DNA]</scope>
    <source>
        <strain evidence="2">cv. Nipponbare</strain>
    </source>
</reference>
<dbReference type="AlphaFoldDB" id="Q8H3Q9"/>
<evidence type="ECO:0000313" key="2">
    <source>
        <dbReference type="Proteomes" id="UP000000763"/>
    </source>
</evidence>
<proteinExistence type="predicted"/>
<dbReference type="Proteomes" id="UP000000763">
    <property type="component" value="Chromosome 7"/>
</dbReference>
<accession>Q8H3Q9</accession>